<dbReference type="PANTHER" id="PTHR10545:SF29">
    <property type="entry name" value="GH14572P-RELATED"/>
    <property type="match status" value="1"/>
</dbReference>
<dbReference type="OrthoDB" id="203237at2759"/>
<keyword evidence="2" id="KW-0012">Acyltransferase</keyword>
<dbReference type="InterPro" id="IPR000182">
    <property type="entry name" value="GNAT_dom"/>
</dbReference>
<dbReference type="InterPro" id="IPR016181">
    <property type="entry name" value="Acyl_CoA_acyltransferase"/>
</dbReference>
<name>A0A9N8EKU3_9STRA</name>
<feature type="chain" id="PRO_5040148656" evidence="3">
    <location>
        <begin position="19"/>
        <end position="202"/>
    </location>
</feature>
<accession>A0A9N8EKU3</accession>
<keyword evidence="3" id="KW-0732">Signal</keyword>
<dbReference type="Gene3D" id="3.40.630.30">
    <property type="match status" value="1"/>
</dbReference>
<feature type="domain" description="N-acetyltransferase" evidence="4">
    <location>
        <begin position="105"/>
        <end position="202"/>
    </location>
</feature>
<reference evidence="5" key="1">
    <citation type="submission" date="2020-06" db="EMBL/GenBank/DDBJ databases">
        <authorList>
            <consortium name="Plant Systems Biology data submission"/>
        </authorList>
    </citation>
    <scope>NUCLEOTIDE SEQUENCE</scope>
    <source>
        <strain evidence="5">D6</strain>
    </source>
</reference>
<dbReference type="Proteomes" id="UP001153069">
    <property type="component" value="Unassembled WGS sequence"/>
</dbReference>
<protein>
    <submittedName>
        <fullName evidence="5">Acetyltransferase</fullName>
    </submittedName>
</protein>
<evidence type="ECO:0000256" key="2">
    <source>
        <dbReference type="ARBA" id="ARBA00023315"/>
    </source>
</evidence>
<proteinExistence type="predicted"/>
<organism evidence="5 6">
    <name type="scientific">Seminavis robusta</name>
    <dbReference type="NCBI Taxonomy" id="568900"/>
    <lineage>
        <taxon>Eukaryota</taxon>
        <taxon>Sar</taxon>
        <taxon>Stramenopiles</taxon>
        <taxon>Ochrophyta</taxon>
        <taxon>Bacillariophyta</taxon>
        <taxon>Bacillariophyceae</taxon>
        <taxon>Bacillariophycidae</taxon>
        <taxon>Naviculales</taxon>
        <taxon>Naviculaceae</taxon>
        <taxon>Seminavis</taxon>
    </lineage>
</organism>
<dbReference type="EMBL" id="CAICTM010001127">
    <property type="protein sequence ID" value="CAB9520729.1"/>
    <property type="molecule type" value="Genomic_DNA"/>
</dbReference>
<comment type="caution">
    <text evidence="5">The sequence shown here is derived from an EMBL/GenBank/DDBJ whole genome shotgun (WGS) entry which is preliminary data.</text>
</comment>
<sequence length="202" mass="21872">MVPSLAAVLLLTTSWILGQHPPSSTPATRTHTPGMNRITCKLVNYADPAQGQNLVRLLNAYAMDPLGGGTPLTETVQKNLPSRLGAVPHAFSYIAYCGEENGDTGTPAGLINCFEAFSTFACRPLVNVHDVFVLDEFRGQGVSQALLKAVEQEAQKRGCCKLTLECLSKNQIALKAYEKSGFGSYELNPEHGVALFLEKKLY</sequence>
<dbReference type="PROSITE" id="PS51186">
    <property type="entry name" value="GNAT"/>
    <property type="match status" value="1"/>
</dbReference>
<dbReference type="CDD" id="cd04301">
    <property type="entry name" value="NAT_SF"/>
    <property type="match status" value="1"/>
</dbReference>
<gene>
    <name evidence="5" type="ORF">SEMRO_1129_G244400.1</name>
</gene>
<dbReference type="PANTHER" id="PTHR10545">
    <property type="entry name" value="DIAMINE N-ACETYLTRANSFERASE"/>
    <property type="match status" value="1"/>
</dbReference>
<dbReference type="GO" id="GO:0008080">
    <property type="term" value="F:N-acetyltransferase activity"/>
    <property type="evidence" value="ECO:0007669"/>
    <property type="project" value="TreeGrafter"/>
</dbReference>
<dbReference type="SUPFAM" id="SSF55729">
    <property type="entry name" value="Acyl-CoA N-acyltransferases (Nat)"/>
    <property type="match status" value="1"/>
</dbReference>
<evidence type="ECO:0000259" key="4">
    <source>
        <dbReference type="PROSITE" id="PS51186"/>
    </source>
</evidence>
<evidence type="ECO:0000256" key="1">
    <source>
        <dbReference type="ARBA" id="ARBA00022679"/>
    </source>
</evidence>
<keyword evidence="1" id="KW-0808">Transferase</keyword>
<keyword evidence="6" id="KW-1185">Reference proteome</keyword>
<evidence type="ECO:0000256" key="3">
    <source>
        <dbReference type="SAM" id="SignalP"/>
    </source>
</evidence>
<evidence type="ECO:0000313" key="6">
    <source>
        <dbReference type="Proteomes" id="UP001153069"/>
    </source>
</evidence>
<dbReference type="Pfam" id="PF00583">
    <property type="entry name" value="Acetyltransf_1"/>
    <property type="match status" value="1"/>
</dbReference>
<dbReference type="InterPro" id="IPR051016">
    <property type="entry name" value="Diverse_Substrate_AcTransf"/>
</dbReference>
<feature type="signal peptide" evidence="3">
    <location>
        <begin position="1"/>
        <end position="18"/>
    </location>
</feature>
<evidence type="ECO:0000313" key="5">
    <source>
        <dbReference type="EMBL" id="CAB9520729.1"/>
    </source>
</evidence>
<dbReference type="AlphaFoldDB" id="A0A9N8EKU3"/>